<dbReference type="HOGENOM" id="CLU_389041_0_0_1"/>
<dbReference type="PANTHER" id="PTHR46592">
    <property type="entry name" value="RING-H2 FINGER PROTEIN ATL67"/>
    <property type="match status" value="1"/>
</dbReference>
<dbReference type="InterPro" id="IPR006652">
    <property type="entry name" value="Kelch_1"/>
</dbReference>
<keyword evidence="2" id="KW-0472">Membrane</keyword>
<dbReference type="InterPro" id="IPR013083">
    <property type="entry name" value="Znf_RING/FYVE/PHD"/>
</dbReference>
<evidence type="ECO:0000313" key="4">
    <source>
        <dbReference type="EnsemblPlants" id="OGLUM11G02030.1"/>
    </source>
</evidence>
<dbReference type="eggNOG" id="KOG1072">
    <property type="taxonomic scope" value="Eukaryota"/>
</dbReference>
<dbReference type="Gene3D" id="3.30.40.10">
    <property type="entry name" value="Zinc/RING finger domain, C3HC4 (zinc finger)"/>
    <property type="match status" value="2"/>
</dbReference>
<dbReference type="STRING" id="40148.A0A0E0BF18"/>
<keyword evidence="1" id="KW-0863">Zinc-finger</keyword>
<reference evidence="4" key="1">
    <citation type="submission" date="2015-04" db="UniProtKB">
        <authorList>
            <consortium name="EnsemblPlants"/>
        </authorList>
    </citation>
    <scope>IDENTIFICATION</scope>
</reference>
<name>A0A0E0BF18_9ORYZ</name>
<accession>A0A0E0BF18</accession>
<sequence length="710" mass="74440">MDPPARRLMDSRAAAQLEAPLPDPYAAETFEDLLRELGVDPSIHTVVRSAGRWMDPAAAAARVPVRFHRTLQRLGIDPNSDARSIRDMLQEFYRVVYQGEVYWAGRVIRPRPSPVLGRRRRAADGDAPMQPPSKYARVRGVSRDVLLGLALTKACDARQEECAVCLSDFEEKDRLRTMPCSHSFHEICLFRWLSESCLCPLCRYALPKQQQALLRFESSVPVLEVAPLPLPPTLLHCGGSVFAHARAVVLGRDVFLIGRGATLRVDALTGAARACAPTLFPRKKFAAAAVGDRIYVAGGSARTAAVEEYDPEVDAWRVVGEAPRRRYGCAGASAGGVFYVAGGVAVSGEGARALEAHVCAGSVDALHVASGTWARPRALPGGGCVVGACGVGDHLYVVASHAVELSFWRWSGATGRGGDGRGWGGWVALEAPPMPRGSVGLGMAVRVAMAGLGTNRVAAVVSAAAVRGHNAGGGALEGMLRLKFCHAIFNSYAARIAARSCHYPAASSTSLQPQSPSIPFDLPTLLLRMHASISFALAPASSPDAASFAPAAADVGGAVCLGYGIAIAVGVLVFISTVMLASYICVRAKAGAAAVLLADDDDGGAPAASAVVVLGLDGPAIDALYPKFLHVGVGDDDDAYAGAQCAICLGEFVAGDALRRGPGCGHRFHAECAERWLRVSATCPVCRDSPLPSPMATPLAEAVPLAAHAR</sequence>
<organism evidence="4">
    <name type="scientific">Oryza glumipatula</name>
    <dbReference type="NCBI Taxonomy" id="40148"/>
    <lineage>
        <taxon>Eukaryota</taxon>
        <taxon>Viridiplantae</taxon>
        <taxon>Streptophyta</taxon>
        <taxon>Embryophyta</taxon>
        <taxon>Tracheophyta</taxon>
        <taxon>Spermatophyta</taxon>
        <taxon>Magnoliopsida</taxon>
        <taxon>Liliopsida</taxon>
        <taxon>Poales</taxon>
        <taxon>Poaceae</taxon>
        <taxon>BOP clade</taxon>
        <taxon>Oryzoideae</taxon>
        <taxon>Oryzeae</taxon>
        <taxon>Oryzinae</taxon>
        <taxon>Oryza</taxon>
    </lineage>
</organism>
<keyword evidence="2" id="KW-0812">Transmembrane</keyword>
<dbReference type="SMART" id="SM00184">
    <property type="entry name" value="RING"/>
    <property type="match status" value="2"/>
</dbReference>
<dbReference type="AlphaFoldDB" id="A0A0E0BF18"/>
<dbReference type="InterPro" id="IPR001841">
    <property type="entry name" value="Znf_RING"/>
</dbReference>
<dbReference type="InterPro" id="IPR044289">
    <property type="entry name" value="ATL67-70"/>
</dbReference>
<evidence type="ECO:0000256" key="2">
    <source>
        <dbReference type="SAM" id="Phobius"/>
    </source>
</evidence>
<feature type="domain" description="RING-type" evidence="3">
    <location>
        <begin position="162"/>
        <end position="203"/>
    </location>
</feature>
<evidence type="ECO:0000313" key="5">
    <source>
        <dbReference type="Proteomes" id="UP000026961"/>
    </source>
</evidence>
<protein>
    <recommendedName>
        <fullName evidence="3">RING-type domain-containing protein</fullName>
    </recommendedName>
</protein>
<dbReference type="Pfam" id="PF13639">
    <property type="entry name" value="zf-RING_2"/>
    <property type="match status" value="2"/>
</dbReference>
<dbReference type="SUPFAM" id="SSF57850">
    <property type="entry name" value="RING/U-box"/>
    <property type="match status" value="2"/>
</dbReference>
<feature type="domain" description="RING-type" evidence="3">
    <location>
        <begin position="645"/>
        <end position="687"/>
    </location>
</feature>
<dbReference type="CDD" id="cd16461">
    <property type="entry name" value="RING-H2_EL5-like"/>
    <property type="match status" value="1"/>
</dbReference>
<dbReference type="PROSITE" id="PS50089">
    <property type="entry name" value="ZF_RING_2"/>
    <property type="match status" value="2"/>
</dbReference>
<dbReference type="FunFam" id="3.30.40.10:FF:000570">
    <property type="entry name" value="Os11g0144800 protein"/>
    <property type="match status" value="1"/>
</dbReference>
<keyword evidence="2" id="KW-1133">Transmembrane helix</keyword>
<evidence type="ECO:0000256" key="1">
    <source>
        <dbReference type="PROSITE-ProRule" id="PRU00175"/>
    </source>
</evidence>
<evidence type="ECO:0000259" key="3">
    <source>
        <dbReference type="PROSITE" id="PS50089"/>
    </source>
</evidence>
<reference evidence="4" key="2">
    <citation type="submission" date="2018-05" db="EMBL/GenBank/DDBJ databases">
        <title>OgluRS3 (Oryza glumaepatula Reference Sequence Version 3).</title>
        <authorList>
            <person name="Zhang J."/>
            <person name="Kudrna D."/>
            <person name="Lee S."/>
            <person name="Talag J."/>
            <person name="Welchert J."/>
            <person name="Wing R.A."/>
        </authorList>
    </citation>
    <scope>NUCLEOTIDE SEQUENCE [LARGE SCALE GENOMIC DNA]</scope>
</reference>
<keyword evidence="5" id="KW-1185">Reference proteome</keyword>
<dbReference type="GO" id="GO:0016567">
    <property type="term" value="P:protein ubiquitination"/>
    <property type="evidence" value="ECO:0007669"/>
    <property type="project" value="InterPro"/>
</dbReference>
<dbReference type="Proteomes" id="UP000026961">
    <property type="component" value="Chromosome 11"/>
</dbReference>
<dbReference type="Gene3D" id="2.120.10.80">
    <property type="entry name" value="Kelch-type beta propeller"/>
    <property type="match status" value="1"/>
</dbReference>
<dbReference type="eggNOG" id="KOG0800">
    <property type="taxonomic scope" value="Eukaryota"/>
</dbReference>
<dbReference type="Gramene" id="OGLUM11G02030.1">
    <property type="protein sequence ID" value="OGLUM11G02030.1"/>
    <property type="gene ID" value="OGLUM11G02030"/>
</dbReference>
<dbReference type="PANTHER" id="PTHR46592:SF14">
    <property type="entry name" value="RING-TYPE DOMAIN-CONTAINING PROTEIN"/>
    <property type="match status" value="1"/>
</dbReference>
<dbReference type="EnsemblPlants" id="OGLUM11G02030.1">
    <property type="protein sequence ID" value="OGLUM11G02030.1"/>
    <property type="gene ID" value="OGLUM11G02030"/>
</dbReference>
<proteinExistence type="predicted"/>
<keyword evidence="1" id="KW-0862">Zinc</keyword>
<dbReference type="SUPFAM" id="SSF117281">
    <property type="entry name" value="Kelch motif"/>
    <property type="match status" value="1"/>
</dbReference>
<dbReference type="Pfam" id="PF01344">
    <property type="entry name" value="Kelch_1"/>
    <property type="match status" value="1"/>
</dbReference>
<feature type="transmembrane region" description="Helical" evidence="2">
    <location>
        <begin position="561"/>
        <end position="586"/>
    </location>
</feature>
<keyword evidence="1" id="KW-0479">Metal-binding</keyword>
<dbReference type="GO" id="GO:0008270">
    <property type="term" value="F:zinc ion binding"/>
    <property type="evidence" value="ECO:0007669"/>
    <property type="project" value="UniProtKB-KW"/>
</dbReference>
<dbReference type="SMART" id="SM00612">
    <property type="entry name" value="Kelch"/>
    <property type="match status" value="1"/>
</dbReference>
<dbReference type="GO" id="GO:0016740">
    <property type="term" value="F:transferase activity"/>
    <property type="evidence" value="ECO:0007669"/>
    <property type="project" value="InterPro"/>
</dbReference>
<dbReference type="InterPro" id="IPR015915">
    <property type="entry name" value="Kelch-typ_b-propeller"/>
</dbReference>